<evidence type="ECO:0000259" key="1">
    <source>
        <dbReference type="Pfam" id="PF14498"/>
    </source>
</evidence>
<dbReference type="Proteomes" id="UP000289340">
    <property type="component" value="Chromosome 10"/>
</dbReference>
<dbReference type="InterPro" id="IPR027414">
    <property type="entry name" value="GH95_N_dom"/>
</dbReference>
<dbReference type="AlphaFoldDB" id="A0A445IT20"/>
<name>A0A445IT20_GLYSO</name>
<accession>A0A445IT20</accession>
<keyword evidence="3" id="KW-1185">Reference proteome</keyword>
<keyword evidence="2" id="KW-0326">Glycosidase</keyword>
<keyword evidence="2" id="KW-0378">Hydrolase</keyword>
<feature type="domain" description="Glycosyl hydrolase family 95 N-terminal" evidence="1">
    <location>
        <begin position="74"/>
        <end position="158"/>
    </location>
</feature>
<comment type="caution">
    <text evidence="2">The sequence shown here is derived from an EMBL/GenBank/DDBJ whole genome shotgun (WGS) entry which is preliminary data.</text>
</comment>
<dbReference type="GO" id="GO:0004560">
    <property type="term" value="F:alpha-L-fucosidase activity"/>
    <property type="evidence" value="ECO:0007669"/>
    <property type="project" value="UniProtKB-EC"/>
</dbReference>
<evidence type="ECO:0000313" key="3">
    <source>
        <dbReference type="Proteomes" id="UP000289340"/>
    </source>
</evidence>
<proteinExistence type="predicted"/>
<sequence>MQRCQQLTSTVMSFSYSTDFFFTLSSHAHYRLSWAVQDCERVMVRNTPQKNWWKPSLTNAEDDDPPPRPLKVTFAEPATHWTDAIPIGNGRLGAMVWGAVPSEALQLNEDTLWTGIPGDYSNKSAPQALAEVRKLVDDGKFSEATAAAAKLSVDPSDDTQLVSRKLQTSKAVEVSLIKRGDDGPGGQQLEKLHCGHKFTIVSTHRMIKHLIVLMEPDRGFGFEGGLYNNLFTAHSPFQFCFCRNKLSYHENLGGSVVTPSPPPSAATRRSSRPVPPLFHACFQEFGAIGVHTIAFAADYNLHDVTRCCQCACLLRTVPWYLPSFLSRSLIVSLDEWKRWVMRKDIDHPMAREECCIVILIPEVREETVGFA</sequence>
<dbReference type="PANTHER" id="PTHR31084">
    <property type="entry name" value="ALPHA-L-FUCOSIDASE 2"/>
    <property type="match status" value="1"/>
</dbReference>
<dbReference type="EC" id="3.2.1.51" evidence="2"/>
<dbReference type="PANTHER" id="PTHR31084:SF0">
    <property type="entry name" value="ALPHA-L-FUCOSIDASE 2"/>
    <property type="match status" value="1"/>
</dbReference>
<dbReference type="EMBL" id="QZWG01000010">
    <property type="protein sequence ID" value="RZB89189.1"/>
    <property type="molecule type" value="Genomic_DNA"/>
</dbReference>
<evidence type="ECO:0000313" key="2">
    <source>
        <dbReference type="EMBL" id="RZB89189.1"/>
    </source>
</evidence>
<reference evidence="2 3" key="1">
    <citation type="submission" date="2018-09" db="EMBL/GenBank/DDBJ databases">
        <title>A high-quality reference genome of wild soybean provides a powerful tool to mine soybean genomes.</title>
        <authorList>
            <person name="Xie M."/>
            <person name="Chung C.Y.L."/>
            <person name="Li M.-W."/>
            <person name="Wong F.-L."/>
            <person name="Chan T.-F."/>
            <person name="Lam H.-M."/>
        </authorList>
    </citation>
    <scope>NUCLEOTIDE SEQUENCE [LARGE SCALE GENOMIC DNA]</scope>
    <source>
        <strain evidence="3">cv. W05</strain>
        <tissue evidence="2">Hypocotyl of etiolated seedlings</tissue>
    </source>
</reference>
<dbReference type="Pfam" id="PF14498">
    <property type="entry name" value="Glyco_hyd_65N_2"/>
    <property type="match status" value="1"/>
</dbReference>
<organism evidence="2 3">
    <name type="scientific">Glycine soja</name>
    <name type="common">Wild soybean</name>
    <dbReference type="NCBI Taxonomy" id="3848"/>
    <lineage>
        <taxon>Eukaryota</taxon>
        <taxon>Viridiplantae</taxon>
        <taxon>Streptophyta</taxon>
        <taxon>Embryophyta</taxon>
        <taxon>Tracheophyta</taxon>
        <taxon>Spermatophyta</taxon>
        <taxon>Magnoliopsida</taxon>
        <taxon>eudicotyledons</taxon>
        <taxon>Gunneridae</taxon>
        <taxon>Pentapetalae</taxon>
        <taxon>rosids</taxon>
        <taxon>fabids</taxon>
        <taxon>Fabales</taxon>
        <taxon>Fabaceae</taxon>
        <taxon>Papilionoideae</taxon>
        <taxon>50 kb inversion clade</taxon>
        <taxon>NPAAA clade</taxon>
        <taxon>indigoferoid/millettioid clade</taxon>
        <taxon>Phaseoleae</taxon>
        <taxon>Glycine</taxon>
        <taxon>Glycine subgen. Soja</taxon>
    </lineage>
</organism>
<gene>
    <name evidence="2" type="ORF">D0Y65_028174</name>
</gene>
<protein>
    <submittedName>
        <fullName evidence="2">Alpha-L-fucosidase 2 isoform A</fullName>
        <ecNumber evidence="2">3.2.1.51</ecNumber>
    </submittedName>
</protein>
<dbReference type="Gene3D" id="2.70.98.50">
    <property type="entry name" value="putative glycoside hydrolase family protein from bacillus halodurans"/>
    <property type="match status" value="1"/>
</dbReference>